<feature type="transmembrane region" description="Helical" evidence="8">
    <location>
        <begin position="123"/>
        <end position="146"/>
    </location>
</feature>
<dbReference type="PANTHER" id="PTHR30269">
    <property type="entry name" value="TRANSMEMBRANE PROTEIN YFCA"/>
    <property type="match status" value="1"/>
</dbReference>
<evidence type="ECO:0000256" key="3">
    <source>
        <dbReference type="ARBA" id="ARBA00022448"/>
    </source>
</evidence>
<feature type="transmembrane region" description="Helical" evidence="8">
    <location>
        <begin position="158"/>
        <end position="190"/>
    </location>
</feature>
<evidence type="ECO:0000256" key="2">
    <source>
        <dbReference type="ARBA" id="ARBA00009142"/>
    </source>
</evidence>
<keyword evidence="4 8" id="KW-1003">Cell membrane</keyword>
<dbReference type="AlphaFoldDB" id="A0A368VPY1"/>
<sequence>MARLAPLWAGVIRPANFLAVFTGWLEPTLFGFVGFFSGAINAVAGGGSLLVFPALLATGMTPLVANVTNSVAQGPGFVGAAVGQRSDLASNRQRLVWTSIAAAVGSGIGCVLLLTLPGSVFDMVVPALVGLSAVLMALQGVIKRWLGNPDRDAPDHTVLLTAGIFLASIYGGYFGGARSVILIVILALAANGPLRELNAVKSWLSLVGSAVTLAVYALVAPVDWGAVLLLVPTTLLGGYVGSKLAQRLPAAALRYLVVLIAATVAIYMAVD</sequence>
<evidence type="ECO:0000256" key="6">
    <source>
        <dbReference type="ARBA" id="ARBA00022989"/>
    </source>
</evidence>
<keyword evidence="5 8" id="KW-0812">Transmembrane</keyword>
<dbReference type="Proteomes" id="UP000253495">
    <property type="component" value="Unassembled WGS sequence"/>
</dbReference>
<evidence type="ECO:0000313" key="9">
    <source>
        <dbReference type="EMBL" id="RCW42912.1"/>
    </source>
</evidence>
<dbReference type="Pfam" id="PF01925">
    <property type="entry name" value="TauE"/>
    <property type="match status" value="1"/>
</dbReference>
<feature type="transmembrane region" description="Helical" evidence="8">
    <location>
        <begin position="252"/>
        <end position="270"/>
    </location>
</feature>
<evidence type="ECO:0000256" key="5">
    <source>
        <dbReference type="ARBA" id="ARBA00022692"/>
    </source>
</evidence>
<organism evidence="9 10">
    <name type="scientific">Halopolyspora algeriensis</name>
    <dbReference type="NCBI Taxonomy" id="1500506"/>
    <lineage>
        <taxon>Bacteria</taxon>
        <taxon>Bacillati</taxon>
        <taxon>Actinomycetota</taxon>
        <taxon>Actinomycetes</taxon>
        <taxon>Actinomycetes incertae sedis</taxon>
        <taxon>Halopolyspora</taxon>
    </lineage>
</organism>
<evidence type="ECO:0000256" key="1">
    <source>
        <dbReference type="ARBA" id="ARBA00004651"/>
    </source>
</evidence>
<dbReference type="GO" id="GO:0005886">
    <property type="term" value="C:plasma membrane"/>
    <property type="evidence" value="ECO:0007669"/>
    <property type="project" value="UniProtKB-SubCell"/>
</dbReference>
<dbReference type="EMBL" id="QPJC01000008">
    <property type="protein sequence ID" value="RCW42912.1"/>
    <property type="molecule type" value="Genomic_DNA"/>
</dbReference>
<comment type="subcellular location">
    <subcellularLocation>
        <location evidence="1 8">Cell membrane</location>
        <topology evidence="1 8">Multi-pass membrane protein</topology>
    </subcellularLocation>
</comment>
<feature type="transmembrane region" description="Helical" evidence="8">
    <location>
        <begin position="95"/>
        <end position="117"/>
    </location>
</feature>
<dbReference type="InterPro" id="IPR002781">
    <property type="entry name" value="TM_pro_TauE-like"/>
</dbReference>
<keyword evidence="7 8" id="KW-0472">Membrane</keyword>
<dbReference type="InterPro" id="IPR052017">
    <property type="entry name" value="TSUP"/>
</dbReference>
<gene>
    <name evidence="9" type="ORF">DFQ14_108172</name>
</gene>
<keyword evidence="6 8" id="KW-1133">Transmembrane helix</keyword>
<evidence type="ECO:0000256" key="8">
    <source>
        <dbReference type="RuleBase" id="RU363041"/>
    </source>
</evidence>
<accession>A0A368VPY1</accession>
<keyword evidence="10" id="KW-1185">Reference proteome</keyword>
<dbReference type="PANTHER" id="PTHR30269:SF0">
    <property type="entry name" value="MEMBRANE TRANSPORTER PROTEIN YFCA-RELATED"/>
    <property type="match status" value="1"/>
</dbReference>
<evidence type="ECO:0000313" key="10">
    <source>
        <dbReference type="Proteomes" id="UP000253495"/>
    </source>
</evidence>
<comment type="caution">
    <text evidence="9">The sequence shown here is derived from an EMBL/GenBank/DDBJ whole genome shotgun (WGS) entry which is preliminary data.</text>
</comment>
<comment type="similarity">
    <text evidence="2 8">Belongs to the 4-toluene sulfonate uptake permease (TSUP) (TC 2.A.102) family.</text>
</comment>
<keyword evidence="3" id="KW-0813">Transport</keyword>
<proteinExistence type="inferred from homology"/>
<reference evidence="9 10" key="1">
    <citation type="submission" date="2018-07" db="EMBL/GenBank/DDBJ databases">
        <title>Genomic Encyclopedia of Type Strains, Phase III (KMG-III): the genomes of soil and plant-associated and newly described type strains.</title>
        <authorList>
            <person name="Whitman W."/>
        </authorList>
    </citation>
    <scope>NUCLEOTIDE SEQUENCE [LARGE SCALE GENOMIC DNA]</scope>
    <source>
        <strain evidence="9 10">CECT 8575</strain>
    </source>
</reference>
<evidence type="ECO:0000256" key="4">
    <source>
        <dbReference type="ARBA" id="ARBA00022475"/>
    </source>
</evidence>
<protein>
    <recommendedName>
        <fullName evidence="8">Probable membrane transporter protein</fullName>
    </recommendedName>
</protein>
<name>A0A368VPY1_9ACTN</name>
<evidence type="ECO:0000256" key="7">
    <source>
        <dbReference type="ARBA" id="ARBA00023136"/>
    </source>
</evidence>